<accession>A0A016QUV0</accession>
<dbReference type="SUPFAM" id="SSF111331">
    <property type="entry name" value="NAD kinase/diacylglycerol kinase-like"/>
    <property type="match status" value="1"/>
</dbReference>
<evidence type="ECO:0000256" key="2">
    <source>
        <dbReference type="ARBA" id="ARBA00022741"/>
    </source>
</evidence>
<dbReference type="InterPro" id="IPR017438">
    <property type="entry name" value="ATP-NAD_kinase_N"/>
</dbReference>
<dbReference type="GO" id="GO:0005524">
    <property type="term" value="F:ATP binding"/>
    <property type="evidence" value="ECO:0007669"/>
    <property type="project" value="UniProtKB-KW"/>
</dbReference>
<evidence type="ECO:0000313" key="6">
    <source>
        <dbReference type="EMBL" id="EYB69647.1"/>
    </source>
</evidence>
<dbReference type="eggNOG" id="COG1597">
    <property type="taxonomic scope" value="Bacteria"/>
</dbReference>
<keyword evidence="2" id="KW-0547">Nucleotide-binding</keyword>
<dbReference type="InterPro" id="IPR016064">
    <property type="entry name" value="NAD/diacylglycerol_kinase_sf"/>
</dbReference>
<protein>
    <submittedName>
        <fullName evidence="6">Diacylglycerol kinase catalytic subunit</fullName>
    </submittedName>
</protein>
<sequence length="314" mass="32979">MTLDTQTVSSPVSMDATDATLIFNARAGSSRRASPDLLVEALAQQGYRPVYRATEDEADLAAALGHARGTVFVAGGDGTVRAAALHLAGRADVRLGILPMGTANNIARTLGVEGDPLDVIARYANAGTRALDLGRIQAPWGEDLFLEACGCGAFAEVLDEYDPEGSKSPLRAVSAVATTFAKFEPLPLALTLDGEVQPEVSSTLVEVMNIKATGPGLRLATTADPFDGQLNVIQVNAEGRGGLLSYLAALAQDRFEDLPSVLNDPVRRLQIPYLGQVFHVDGEIRAAQPGVSGVVQVEVWAGALPVLVPQRQEG</sequence>
<dbReference type="SMART" id="SM00046">
    <property type="entry name" value="DAGKc"/>
    <property type="match status" value="1"/>
</dbReference>
<feature type="domain" description="DAGKc" evidence="5">
    <location>
        <begin position="14"/>
        <end position="141"/>
    </location>
</feature>
<dbReference type="Pfam" id="PF19279">
    <property type="entry name" value="YegS_C"/>
    <property type="match status" value="1"/>
</dbReference>
<dbReference type="PANTHER" id="PTHR12358">
    <property type="entry name" value="SPHINGOSINE KINASE"/>
    <property type="match status" value="1"/>
</dbReference>
<keyword evidence="7" id="KW-1185">Reference proteome</keyword>
<dbReference type="Gene3D" id="2.60.200.40">
    <property type="match status" value="1"/>
</dbReference>
<dbReference type="InterPro" id="IPR050187">
    <property type="entry name" value="Lipid_Phosphate_FormReg"/>
</dbReference>
<keyword evidence="3 6" id="KW-0418">Kinase</keyword>
<evidence type="ECO:0000259" key="5">
    <source>
        <dbReference type="PROSITE" id="PS50146"/>
    </source>
</evidence>
<dbReference type="PANTHER" id="PTHR12358:SF54">
    <property type="entry name" value="SPHINGOSINE KINASE RELATED PROTEIN"/>
    <property type="match status" value="1"/>
</dbReference>
<proteinExistence type="predicted"/>
<keyword evidence="1" id="KW-0808">Transferase</keyword>
<dbReference type="STRING" id="1476583.DEIPH_ctg004orf0176"/>
<evidence type="ECO:0000256" key="3">
    <source>
        <dbReference type="ARBA" id="ARBA00022777"/>
    </source>
</evidence>
<keyword evidence="4" id="KW-0067">ATP-binding</keyword>
<evidence type="ECO:0000256" key="4">
    <source>
        <dbReference type="ARBA" id="ARBA00022840"/>
    </source>
</evidence>
<dbReference type="PATRIC" id="fig|1476583.3.peg.321"/>
<dbReference type="Gene3D" id="3.40.50.10330">
    <property type="entry name" value="Probable inorganic polyphosphate/atp-NAD kinase, domain 1"/>
    <property type="match status" value="1"/>
</dbReference>
<reference evidence="6 7" key="1">
    <citation type="submission" date="2014-03" db="EMBL/GenBank/DDBJ databases">
        <title>Draft genome sequence of Deinococcus phoenicis 1P10ME.</title>
        <authorList>
            <person name="Stepanov V.G."/>
            <person name="Vaishampayan P."/>
            <person name="Venkateswaran K."/>
            <person name="Fox G.E."/>
        </authorList>
    </citation>
    <scope>NUCLEOTIDE SEQUENCE [LARGE SCALE GENOMIC DNA]</scope>
    <source>
        <strain evidence="6 7">1P10ME</strain>
    </source>
</reference>
<dbReference type="GO" id="GO:0016301">
    <property type="term" value="F:kinase activity"/>
    <property type="evidence" value="ECO:0007669"/>
    <property type="project" value="UniProtKB-KW"/>
</dbReference>
<dbReference type="AlphaFoldDB" id="A0A016QUV0"/>
<gene>
    <name evidence="6" type="ORF">DEIPH_ctg004orf0176</name>
</gene>
<organism evidence="6 7">
    <name type="scientific">Deinococcus phoenicis</name>
    <dbReference type="NCBI Taxonomy" id="1476583"/>
    <lineage>
        <taxon>Bacteria</taxon>
        <taxon>Thermotogati</taxon>
        <taxon>Deinococcota</taxon>
        <taxon>Deinococci</taxon>
        <taxon>Deinococcales</taxon>
        <taxon>Deinococcaceae</taxon>
        <taxon>Deinococcus</taxon>
    </lineage>
</organism>
<dbReference type="RefSeq" id="WP_321163324.1">
    <property type="nucleotide sequence ID" value="NZ_JHAC01000004.1"/>
</dbReference>
<dbReference type="EMBL" id="JHAC01000004">
    <property type="protein sequence ID" value="EYB69647.1"/>
    <property type="molecule type" value="Genomic_DNA"/>
</dbReference>
<dbReference type="Proteomes" id="UP000020492">
    <property type="component" value="Unassembled WGS sequence"/>
</dbReference>
<dbReference type="PROSITE" id="PS50146">
    <property type="entry name" value="DAGK"/>
    <property type="match status" value="1"/>
</dbReference>
<comment type="caution">
    <text evidence="6">The sequence shown here is derived from an EMBL/GenBank/DDBJ whole genome shotgun (WGS) entry which is preliminary data.</text>
</comment>
<evidence type="ECO:0000256" key="1">
    <source>
        <dbReference type="ARBA" id="ARBA00022679"/>
    </source>
</evidence>
<evidence type="ECO:0000313" key="7">
    <source>
        <dbReference type="Proteomes" id="UP000020492"/>
    </source>
</evidence>
<dbReference type="InterPro" id="IPR001206">
    <property type="entry name" value="Diacylglycerol_kinase_cat_dom"/>
</dbReference>
<dbReference type="InterPro" id="IPR045540">
    <property type="entry name" value="YegS/DAGK_C"/>
</dbReference>
<name>A0A016QUV0_9DEIO</name>
<dbReference type="Pfam" id="PF00781">
    <property type="entry name" value="DAGK_cat"/>
    <property type="match status" value="1"/>
</dbReference>